<dbReference type="Pfam" id="PF13953">
    <property type="entry name" value="PapC_C"/>
    <property type="match status" value="1"/>
</dbReference>
<dbReference type="Pfam" id="PF00577">
    <property type="entry name" value="Usher"/>
    <property type="match status" value="1"/>
</dbReference>
<dbReference type="InterPro" id="IPR000015">
    <property type="entry name" value="Fimb_usher"/>
</dbReference>
<accession>A0ABU4RRD8</accession>
<dbReference type="EMBL" id="JAXAFJ010000012">
    <property type="protein sequence ID" value="MDX6807411.1"/>
    <property type="molecule type" value="Genomic_DNA"/>
</dbReference>
<evidence type="ECO:0000313" key="2">
    <source>
        <dbReference type="EMBL" id="MDX6807411.1"/>
    </source>
</evidence>
<dbReference type="RefSeq" id="WP_319845544.1">
    <property type="nucleotide sequence ID" value="NZ_JAXAFJ010000012.1"/>
</dbReference>
<dbReference type="InterPro" id="IPR025949">
    <property type="entry name" value="PapC-like_C"/>
</dbReference>
<dbReference type="InterPro" id="IPR043142">
    <property type="entry name" value="PapC-like_C_sf"/>
</dbReference>
<dbReference type="Gene3D" id="2.60.40.3110">
    <property type="match status" value="1"/>
</dbReference>
<gene>
    <name evidence="2" type="ORF">SCD90_15175</name>
</gene>
<organism evidence="2 3">
    <name type="scientific">Terrihabitans rhizophilus</name>
    <dbReference type="NCBI Taxonomy" id="3092662"/>
    <lineage>
        <taxon>Bacteria</taxon>
        <taxon>Pseudomonadati</taxon>
        <taxon>Pseudomonadota</taxon>
        <taxon>Alphaproteobacteria</taxon>
        <taxon>Hyphomicrobiales</taxon>
        <taxon>Terrihabitans</taxon>
    </lineage>
</organism>
<protein>
    <submittedName>
        <fullName evidence="2">Fimbria/pilus outer membrane usher protein</fullName>
    </submittedName>
</protein>
<proteinExistence type="predicted"/>
<sequence length="782" mass="82368">MPEAAAQVVPALDAVPAEAAFPADLQLEIFINETSTGLIASLRQEANGTLWMPRDQLHNVGIAPPAGAAADGLVPLDALTGIHVRYDEATQALHFTAGDAQRVRKMLDARRRAETPEPQRGTGALVNYTLFANFNENAWDRVPSYTGASGLFDSRVFSSFGTLSQTVVGRVEDDFNVPAFKRLDTSWSYSDPERLATYRAGDLVTSGVSWSRPLRVGGAQMSRNFGLRPDLVTMPVPLLSGSAAVPSTVDVIVNNNRAFSDKVLGGPFQISNLPIQSGPGQARVVVRDVLGRETVQDVSFYATPRLLADGLLDYSVEAGFARSSFGLRSWDYDDTPIASATARYGLNDWLTLESHGEGGTDFINGGLGGVFGLGRFGVGSLAAAASNSGEGVGAQFAGTVQIELGGWVAQFRTQRTLGDYDDAASVTDRARFRDELARHTRTWDPRPAKALDQAALSIPMPFDGTSLNVSLTRLEEANGKTSTLVEGTYSRPLFGGSTGFISAHADIEDGGRYGLFAGLSIPLGPSTSAYVGAQSSGQGTSLTADAVRYLGSAPGDYGWRVRAAKGQVDGGSAAVSYRTSAAKLSVGGQARDGYSEVTAEVEGAVGFMAGDVFFTNRIDDAFAVVDAGVPGVDVMHENRVIGRTGRSGKALVPELRSWDTNEIAIDPTNLPLQTFVSETRQKIVPAESGGVLVRFGSDTGATSALIVLRGADGSPVPVGSTVLLDGASEPAIVGYDGETFLSGLKPSNTLSVHPGIGEPCAAHFDFKPEGNGTIARREVICQ</sequence>
<feature type="domain" description="PapC-like C-terminal" evidence="1">
    <location>
        <begin position="705"/>
        <end position="767"/>
    </location>
</feature>
<comment type="caution">
    <text evidence="2">The sequence shown here is derived from an EMBL/GenBank/DDBJ whole genome shotgun (WGS) entry which is preliminary data.</text>
</comment>
<dbReference type="PANTHER" id="PTHR30451">
    <property type="entry name" value="OUTER MEMBRANE USHER PROTEIN"/>
    <property type="match status" value="1"/>
</dbReference>
<dbReference type="PANTHER" id="PTHR30451:SF5">
    <property type="entry name" value="SLR0019 PROTEIN"/>
    <property type="match status" value="1"/>
</dbReference>
<dbReference type="Proteomes" id="UP001274321">
    <property type="component" value="Unassembled WGS sequence"/>
</dbReference>
<reference evidence="2 3" key="1">
    <citation type="submission" date="2023-11" db="EMBL/GenBank/DDBJ databases">
        <authorList>
            <person name="Bao R."/>
        </authorList>
    </citation>
    <scope>NUCLEOTIDE SEQUENCE [LARGE SCALE GENOMIC DNA]</scope>
    <source>
        <strain evidence="2 3">PJ23</strain>
    </source>
</reference>
<dbReference type="InterPro" id="IPR042186">
    <property type="entry name" value="FimD_plug_dom"/>
</dbReference>
<keyword evidence="3" id="KW-1185">Reference proteome</keyword>
<evidence type="ECO:0000313" key="3">
    <source>
        <dbReference type="Proteomes" id="UP001274321"/>
    </source>
</evidence>
<dbReference type="Gene3D" id="2.60.40.2610">
    <property type="entry name" value="Outer membrane usher protein FimD, plug domain"/>
    <property type="match status" value="1"/>
</dbReference>
<evidence type="ECO:0000259" key="1">
    <source>
        <dbReference type="Pfam" id="PF13953"/>
    </source>
</evidence>
<dbReference type="Gene3D" id="2.60.40.2070">
    <property type="match status" value="1"/>
</dbReference>
<name>A0ABU4RRD8_9HYPH</name>